<accession>A0ABQ6MTA4</accession>
<dbReference type="Proteomes" id="UP001165060">
    <property type="component" value="Unassembled WGS sequence"/>
</dbReference>
<name>A0ABQ6MTA4_9STRA</name>
<comment type="caution">
    <text evidence="1">The sequence shown here is derived from an EMBL/GenBank/DDBJ whole genome shotgun (WGS) entry which is preliminary data.</text>
</comment>
<evidence type="ECO:0000313" key="1">
    <source>
        <dbReference type="EMBL" id="GMI31862.1"/>
    </source>
</evidence>
<sequence length="140" mass="14564">MACSMAEGLDIVSHPGGFYAISPSPAALLGSLPASPSLPSLALPRHLLLAREAHTEVLSLPSFAPTRRLPSCSHLQAFPPHEASKHGPAFAVLSSGASSHLVVQTSPPSFDTVLELVGPIAVEVEDGRPVLVNGDDRYQA</sequence>
<evidence type="ECO:0000313" key="2">
    <source>
        <dbReference type="Proteomes" id="UP001165060"/>
    </source>
</evidence>
<gene>
    <name evidence="1" type="ORF">TeGR_g4440</name>
</gene>
<proteinExistence type="predicted"/>
<protein>
    <submittedName>
        <fullName evidence="1">Uncharacterized protein</fullName>
    </submittedName>
</protein>
<feature type="non-terminal residue" evidence="1">
    <location>
        <position position="140"/>
    </location>
</feature>
<reference evidence="1 2" key="1">
    <citation type="journal article" date="2023" name="Commun. Biol.">
        <title>Genome analysis of Parmales, the sister group of diatoms, reveals the evolutionary specialization of diatoms from phago-mixotrophs to photoautotrophs.</title>
        <authorList>
            <person name="Ban H."/>
            <person name="Sato S."/>
            <person name="Yoshikawa S."/>
            <person name="Yamada K."/>
            <person name="Nakamura Y."/>
            <person name="Ichinomiya M."/>
            <person name="Sato N."/>
            <person name="Blanc-Mathieu R."/>
            <person name="Endo H."/>
            <person name="Kuwata A."/>
            <person name="Ogata H."/>
        </authorList>
    </citation>
    <scope>NUCLEOTIDE SEQUENCE [LARGE SCALE GENOMIC DNA]</scope>
</reference>
<keyword evidence="2" id="KW-1185">Reference proteome</keyword>
<dbReference type="EMBL" id="BRYB01001716">
    <property type="protein sequence ID" value="GMI31862.1"/>
    <property type="molecule type" value="Genomic_DNA"/>
</dbReference>
<organism evidence="1 2">
    <name type="scientific">Tetraparma gracilis</name>
    <dbReference type="NCBI Taxonomy" id="2962635"/>
    <lineage>
        <taxon>Eukaryota</taxon>
        <taxon>Sar</taxon>
        <taxon>Stramenopiles</taxon>
        <taxon>Ochrophyta</taxon>
        <taxon>Bolidophyceae</taxon>
        <taxon>Parmales</taxon>
        <taxon>Triparmaceae</taxon>
        <taxon>Tetraparma</taxon>
    </lineage>
</organism>